<feature type="region of interest" description="Disordered" evidence="1">
    <location>
        <begin position="330"/>
        <end position="430"/>
    </location>
</feature>
<feature type="compositionally biased region" description="Basic and acidic residues" evidence="1">
    <location>
        <begin position="187"/>
        <end position="221"/>
    </location>
</feature>
<name>A0A7R9J0C5_TIMCA</name>
<dbReference type="EMBL" id="OE179958">
    <property type="protein sequence ID" value="CAD7570214.1"/>
    <property type="molecule type" value="Genomic_DNA"/>
</dbReference>
<sequence>MDEIQTNGRLIPQSSRPPVCKATGARNHSFLGVTLGQHVDVTVIAVDGHTTPLTQWEVDPRYRMLQLLSTLFAALCLVVGLQGAIYSASRVRGNGYSELSIDEDYPQLSCEEEDDCPEVAEPHGAITDYPQRIISHSSTDSYSGYPGHHPKEENIRYPKVDFTRNIGESYPEHTISHRQHTVLHRERNDYPEPSKPHSARNDYPEPSKPHSARNDYPEPSKPHSAINNNPELFIPHSARNDYPDTFIPHSARNDYPEPSKPYSAINNNPELFIPHSARNDYPDTFVPLSASNDYPEPSKPHSAINNNPELFIPHSARNDYPDFFKQHSTRNNYPGLSIPHISKYNDSGSHEDDPPGRRIPHRGIVANTPFRHEDNTKPRPNTNDTLANTSLPSGSVSPRILQETMRDGNGSSLGRRRAAGGGHPHDPVVDAGLRHLRGEHHGSREYEYAPSNPMTSKTTGHDESKTFPDTPCGHIIPAEFARRLGEPVHQRRYNCPDGSSETPSGDFTPFHPTTRPPQFYSHRHNLDKNNQDTRGSLPRDHHPPSQHPSKSPSQHPSKYPSQYPSESPLRHFSESPFHHSSESSFQQPSESTFHHPSRQPSKSPSRHPPQHPGTLVPDTEKTPLYSEESFTESSETTMARTTTSSIIHFPTPHSRGNQYQPTAEEGPDNSDRPSLGNFPMGDHSHTATSKEGPTDYVTASYQWDFSTERRVNGGGSSIAFPSGARPVLTLTRQQESKKALLPREGECGVALDERIIGGQTARLGQFPWIARLAYTRIGKVELEEVNPHLRGGRVENHLGKTTLSSPDLDSNLDLPVLSSRAQHDKRVSQLRHQGGSMDARDPFGDEGRSPAGRQMQLETVQLPVQSHGQKEHGRALEDVPTKLVLAHQHSIVYVRCVVFHPALKTERYVACDTVMAAVAYPPLPLFKHSSHTSLKSFSAIEEPFRQLPK</sequence>
<feature type="region of interest" description="Disordered" evidence="1">
    <location>
        <begin position="490"/>
        <end position="693"/>
    </location>
</feature>
<reference evidence="3" key="1">
    <citation type="submission" date="2020-11" db="EMBL/GenBank/DDBJ databases">
        <authorList>
            <person name="Tran Van P."/>
        </authorList>
    </citation>
    <scope>NUCLEOTIDE SEQUENCE</scope>
</reference>
<evidence type="ECO:0000256" key="2">
    <source>
        <dbReference type="SAM" id="Phobius"/>
    </source>
</evidence>
<dbReference type="AlphaFoldDB" id="A0A7R9J0C5"/>
<keyword evidence="2" id="KW-1133">Transmembrane helix</keyword>
<proteinExistence type="predicted"/>
<feature type="compositionally biased region" description="Low complexity" evidence="1">
    <location>
        <begin position="626"/>
        <end position="637"/>
    </location>
</feature>
<dbReference type="SUPFAM" id="SSF50494">
    <property type="entry name" value="Trypsin-like serine proteases"/>
    <property type="match status" value="1"/>
</dbReference>
<feature type="compositionally biased region" description="Polar residues" evidence="1">
    <location>
        <begin position="378"/>
        <end position="396"/>
    </location>
</feature>
<feature type="transmembrane region" description="Helical" evidence="2">
    <location>
        <begin position="67"/>
        <end position="88"/>
    </location>
</feature>
<dbReference type="InterPro" id="IPR043504">
    <property type="entry name" value="Peptidase_S1_PA_chymotrypsin"/>
</dbReference>
<feature type="compositionally biased region" description="Low complexity" evidence="1">
    <location>
        <begin position="582"/>
        <end position="591"/>
    </location>
</feature>
<dbReference type="InterPro" id="IPR009003">
    <property type="entry name" value="Peptidase_S1_PA"/>
</dbReference>
<gene>
    <name evidence="3" type="ORF">TCMB3V08_LOCUS2919</name>
</gene>
<feature type="compositionally biased region" description="Basic and acidic residues" evidence="1">
    <location>
        <begin position="568"/>
        <end position="581"/>
    </location>
</feature>
<keyword evidence="2" id="KW-0812">Transmembrane</keyword>
<dbReference type="Gene3D" id="2.40.10.10">
    <property type="entry name" value="Trypsin-like serine proteases"/>
    <property type="match status" value="1"/>
</dbReference>
<protein>
    <submittedName>
        <fullName evidence="3">(California timema) hypothetical protein</fullName>
    </submittedName>
</protein>
<organism evidence="3">
    <name type="scientific">Timema californicum</name>
    <name type="common">California timema</name>
    <name type="synonym">Walking stick</name>
    <dbReference type="NCBI Taxonomy" id="61474"/>
    <lineage>
        <taxon>Eukaryota</taxon>
        <taxon>Metazoa</taxon>
        <taxon>Ecdysozoa</taxon>
        <taxon>Arthropoda</taxon>
        <taxon>Hexapoda</taxon>
        <taxon>Insecta</taxon>
        <taxon>Pterygota</taxon>
        <taxon>Neoptera</taxon>
        <taxon>Polyneoptera</taxon>
        <taxon>Phasmatodea</taxon>
        <taxon>Timematodea</taxon>
        <taxon>Timematoidea</taxon>
        <taxon>Timematidae</taxon>
        <taxon>Timema</taxon>
    </lineage>
</organism>
<feature type="compositionally biased region" description="Low complexity" evidence="1">
    <location>
        <begin position="547"/>
        <end position="565"/>
    </location>
</feature>
<feature type="region of interest" description="Disordered" evidence="1">
    <location>
        <begin position="187"/>
        <end position="230"/>
    </location>
</feature>
<evidence type="ECO:0000256" key="1">
    <source>
        <dbReference type="SAM" id="MobiDB-lite"/>
    </source>
</evidence>
<feature type="region of interest" description="Disordered" evidence="1">
    <location>
        <begin position="822"/>
        <end position="851"/>
    </location>
</feature>
<feature type="region of interest" description="Disordered" evidence="1">
    <location>
        <begin position="442"/>
        <end position="474"/>
    </location>
</feature>
<evidence type="ECO:0000313" key="3">
    <source>
        <dbReference type="EMBL" id="CAD7570214.1"/>
    </source>
</evidence>
<feature type="compositionally biased region" description="Basic and acidic residues" evidence="1">
    <location>
        <begin position="838"/>
        <end position="848"/>
    </location>
</feature>
<feature type="compositionally biased region" description="Basic and acidic residues" evidence="1">
    <location>
        <begin position="524"/>
        <end position="543"/>
    </location>
</feature>
<accession>A0A7R9J0C5</accession>
<feature type="region of interest" description="Disordered" evidence="1">
    <location>
        <begin position="136"/>
        <end position="157"/>
    </location>
</feature>
<keyword evidence="2" id="KW-0472">Membrane</keyword>